<keyword evidence="1" id="KW-0805">Transcription regulation</keyword>
<gene>
    <name evidence="6" type="ORF">A3196_18435</name>
</gene>
<dbReference type="AlphaFoldDB" id="A0A1E2UJH5"/>
<dbReference type="InterPro" id="IPR001647">
    <property type="entry name" value="HTH_TetR"/>
</dbReference>
<dbReference type="PRINTS" id="PR00455">
    <property type="entry name" value="HTHTETR"/>
</dbReference>
<feature type="DNA-binding region" description="H-T-H motif" evidence="4">
    <location>
        <begin position="32"/>
        <end position="51"/>
    </location>
</feature>
<dbReference type="InterPro" id="IPR036271">
    <property type="entry name" value="Tet_transcr_reg_TetR-rel_C_sf"/>
</dbReference>
<evidence type="ECO:0000256" key="4">
    <source>
        <dbReference type="PROSITE-ProRule" id="PRU00335"/>
    </source>
</evidence>
<comment type="caution">
    <text evidence="6">The sequence shown here is derived from an EMBL/GenBank/DDBJ whole genome shotgun (WGS) entry which is preliminary data.</text>
</comment>
<dbReference type="PANTHER" id="PTHR30055:SF234">
    <property type="entry name" value="HTH-TYPE TRANSCRIPTIONAL REGULATOR BETI"/>
    <property type="match status" value="1"/>
</dbReference>
<dbReference type="GO" id="GO:0000976">
    <property type="term" value="F:transcription cis-regulatory region binding"/>
    <property type="evidence" value="ECO:0007669"/>
    <property type="project" value="TreeGrafter"/>
</dbReference>
<dbReference type="Proteomes" id="UP000094849">
    <property type="component" value="Unassembled WGS sequence"/>
</dbReference>
<evidence type="ECO:0000259" key="5">
    <source>
        <dbReference type="PROSITE" id="PS50977"/>
    </source>
</evidence>
<evidence type="ECO:0000256" key="3">
    <source>
        <dbReference type="ARBA" id="ARBA00023163"/>
    </source>
</evidence>
<evidence type="ECO:0000313" key="6">
    <source>
        <dbReference type="EMBL" id="ODB94500.1"/>
    </source>
</evidence>
<keyword evidence="3" id="KW-0804">Transcription</keyword>
<organism evidence="6 7">
    <name type="scientific">Candidatus Thiodiazotropha endoloripes</name>
    <dbReference type="NCBI Taxonomy" id="1818881"/>
    <lineage>
        <taxon>Bacteria</taxon>
        <taxon>Pseudomonadati</taxon>
        <taxon>Pseudomonadota</taxon>
        <taxon>Gammaproteobacteria</taxon>
        <taxon>Chromatiales</taxon>
        <taxon>Sedimenticolaceae</taxon>
        <taxon>Candidatus Thiodiazotropha</taxon>
    </lineage>
</organism>
<dbReference type="RefSeq" id="WP_069006263.1">
    <property type="nucleotide sequence ID" value="NZ_LVJX01000012.1"/>
</dbReference>
<evidence type="ECO:0000256" key="1">
    <source>
        <dbReference type="ARBA" id="ARBA00023015"/>
    </source>
</evidence>
<dbReference type="OrthoDB" id="4541465at2"/>
<dbReference type="Pfam" id="PF00440">
    <property type="entry name" value="TetR_N"/>
    <property type="match status" value="1"/>
</dbReference>
<dbReference type="SUPFAM" id="SSF48498">
    <property type="entry name" value="Tetracyclin repressor-like, C-terminal domain"/>
    <property type="match status" value="1"/>
</dbReference>
<dbReference type="PROSITE" id="PS50977">
    <property type="entry name" value="HTH_TETR_2"/>
    <property type="match status" value="1"/>
</dbReference>
<name>A0A1E2UJH5_9GAMM</name>
<dbReference type="GO" id="GO:0003700">
    <property type="term" value="F:DNA-binding transcription factor activity"/>
    <property type="evidence" value="ECO:0007669"/>
    <property type="project" value="TreeGrafter"/>
</dbReference>
<sequence length="245" mass="28180">MKISKQEKAATRSKILVAASEVIAERGFKAASMREIARRAEVGDATIYNYFPSKEKLLYGYCENRQHEVAQALRELDGFDQYTIQEQLHQLIETELTLWLPDREFLEEVFDTTFYSPAASLVNLAETRRLFNLMVDEIINNAVEAGEIPEQPYQSLLAPLYWDYTTAVLAYWLRDDSEGFANTTRLVDQSVELITIVLQTGVIGKTMELVSFLFRTHISRTLNSFGDYTRPWKKAKRQFMASHDG</sequence>
<dbReference type="InterPro" id="IPR009057">
    <property type="entry name" value="Homeodomain-like_sf"/>
</dbReference>
<dbReference type="Gene3D" id="1.10.357.10">
    <property type="entry name" value="Tetracycline Repressor, domain 2"/>
    <property type="match status" value="1"/>
</dbReference>
<dbReference type="Pfam" id="PF17931">
    <property type="entry name" value="TetR_C_23"/>
    <property type="match status" value="1"/>
</dbReference>
<dbReference type="InterPro" id="IPR023772">
    <property type="entry name" value="DNA-bd_HTH_TetR-type_CS"/>
</dbReference>
<keyword evidence="7" id="KW-1185">Reference proteome</keyword>
<dbReference type="InterPro" id="IPR050109">
    <property type="entry name" value="HTH-type_TetR-like_transc_reg"/>
</dbReference>
<dbReference type="EMBL" id="LVJZ01000004">
    <property type="protein sequence ID" value="ODB94500.1"/>
    <property type="molecule type" value="Genomic_DNA"/>
</dbReference>
<protein>
    <submittedName>
        <fullName evidence="6">TetR family transcriptional regulator</fullName>
    </submittedName>
</protein>
<dbReference type="InterPro" id="IPR041673">
    <property type="entry name" value="TetR_C_23"/>
</dbReference>
<proteinExistence type="predicted"/>
<evidence type="ECO:0000313" key="7">
    <source>
        <dbReference type="Proteomes" id="UP000094849"/>
    </source>
</evidence>
<reference evidence="6 7" key="1">
    <citation type="submission" date="2016-03" db="EMBL/GenBank/DDBJ databases">
        <title>Chemosynthetic sulphur-oxidizing symbionts of marine invertebrate animals are capable of nitrogen fixation.</title>
        <authorList>
            <person name="Petersen J.M."/>
            <person name="Kemper A."/>
            <person name="Gruber-Vodicka H."/>
            <person name="Cardini U."/>
            <person name="Geest Mvander."/>
            <person name="Kleiner M."/>
            <person name="Bulgheresi S."/>
            <person name="Fussmann M."/>
            <person name="Herbold C."/>
            <person name="Seah B.K.B."/>
            <person name="Antony C.Paul."/>
            <person name="Liu D."/>
            <person name="Belitz A."/>
            <person name="Weber M."/>
        </authorList>
    </citation>
    <scope>NUCLEOTIDE SEQUENCE [LARGE SCALE GENOMIC DNA]</scope>
    <source>
        <strain evidence="6">G_D</strain>
    </source>
</reference>
<dbReference type="SUPFAM" id="SSF46689">
    <property type="entry name" value="Homeodomain-like"/>
    <property type="match status" value="1"/>
</dbReference>
<accession>A0A1E2UJH5</accession>
<keyword evidence="2 4" id="KW-0238">DNA-binding</keyword>
<dbReference type="FunFam" id="1.10.10.60:FF:000141">
    <property type="entry name" value="TetR family transcriptional regulator"/>
    <property type="match status" value="1"/>
</dbReference>
<dbReference type="PROSITE" id="PS01081">
    <property type="entry name" value="HTH_TETR_1"/>
    <property type="match status" value="1"/>
</dbReference>
<dbReference type="PANTHER" id="PTHR30055">
    <property type="entry name" value="HTH-TYPE TRANSCRIPTIONAL REGULATOR RUTR"/>
    <property type="match status" value="1"/>
</dbReference>
<dbReference type="STRING" id="1818881.A3196_18435"/>
<evidence type="ECO:0000256" key="2">
    <source>
        <dbReference type="ARBA" id="ARBA00023125"/>
    </source>
</evidence>
<feature type="domain" description="HTH tetR-type" evidence="5">
    <location>
        <begin position="9"/>
        <end position="69"/>
    </location>
</feature>